<gene>
    <name evidence="2" type="ORF">AAHA92_14218</name>
</gene>
<dbReference type="PANTHER" id="PTHR34222">
    <property type="entry name" value="GAG_PRE-INTEGRS DOMAIN-CONTAINING PROTEIN"/>
    <property type="match status" value="1"/>
</dbReference>
<reference evidence="2 3" key="1">
    <citation type="submission" date="2024-06" db="EMBL/GenBank/DDBJ databases">
        <title>A chromosome level genome sequence of Diviner's sage (Salvia divinorum).</title>
        <authorList>
            <person name="Ford S.A."/>
            <person name="Ro D.-K."/>
            <person name="Ness R.W."/>
            <person name="Phillips M.A."/>
        </authorList>
    </citation>
    <scope>NUCLEOTIDE SEQUENCE [LARGE SCALE GENOMIC DNA]</scope>
    <source>
        <strain evidence="2">SAF-2024a</strain>
        <tissue evidence="2">Leaf</tissue>
    </source>
</reference>
<evidence type="ECO:0000256" key="1">
    <source>
        <dbReference type="SAM" id="MobiDB-lite"/>
    </source>
</evidence>
<keyword evidence="3" id="KW-1185">Reference proteome</keyword>
<dbReference type="AlphaFoldDB" id="A0ABD1HBL5"/>
<feature type="compositionally biased region" description="Low complexity" evidence="1">
    <location>
        <begin position="332"/>
        <end position="341"/>
    </location>
</feature>
<name>A0ABD1HBL5_SALDI</name>
<sequence length="385" mass="43061">MSKQIEAVSIGFKLDGRNFPVWARLMRVIIGSREKLEHIEGEQDSPKTTDPEFNKWQVSDFTVFTWLIQNMEPKLVLQFAQHQTAKALWRSLATTFGVRADPVQVYDLEIRTNQLKQGNESLEQYWGNLQQLWVETDARKPCPYTCCDKGVSTYRKENEIKRLYQFLSGLDDKYDTLRRELLKQIPEPLAEDAFGIVKQEETRTGIWKPPNPTSDSEIGAGFGGRSSGPPPSPRRSYNRPPSPPKDRNQPTPDSNRSRIDKSKLICTHCGKQKHTKDTCFEIVGYPEWWEDGHKSNRNPVAKGRAAIGRIEGGENSATPMGSYTATRIRSDGATPSSSGGPAASGGGWSATGLEIEQTAARATYAKGGAEMNEGYPDGDDYWACH</sequence>
<comment type="caution">
    <text evidence="2">The sequence shown here is derived from an EMBL/GenBank/DDBJ whole genome shotgun (WGS) entry which is preliminary data.</text>
</comment>
<proteinExistence type="predicted"/>
<feature type="region of interest" description="Disordered" evidence="1">
    <location>
        <begin position="201"/>
        <end position="259"/>
    </location>
</feature>
<feature type="region of interest" description="Disordered" evidence="1">
    <location>
        <begin position="312"/>
        <end position="349"/>
    </location>
</feature>
<accession>A0ABD1HBL5</accession>
<evidence type="ECO:0000313" key="3">
    <source>
        <dbReference type="Proteomes" id="UP001567538"/>
    </source>
</evidence>
<feature type="compositionally biased region" description="Polar residues" evidence="1">
    <location>
        <begin position="315"/>
        <end position="327"/>
    </location>
</feature>
<dbReference type="Proteomes" id="UP001567538">
    <property type="component" value="Unassembled WGS sequence"/>
</dbReference>
<dbReference type="PANTHER" id="PTHR34222:SF43">
    <property type="entry name" value="RETROTRANSPOSON GAG DOMAIN-CONTAINING PROTEIN"/>
    <property type="match status" value="1"/>
</dbReference>
<organism evidence="2 3">
    <name type="scientific">Salvia divinorum</name>
    <name type="common">Maria pastora</name>
    <name type="synonym">Diviner's sage</name>
    <dbReference type="NCBI Taxonomy" id="28513"/>
    <lineage>
        <taxon>Eukaryota</taxon>
        <taxon>Viridiplantae</taxon>
        <taxon>Streptophyta</taxon>
        <taxon>Embryophyta</taxon>
        <taxon>Tracheophyta</taxon>
        <taxon>Spermatophyta</taxon>
        <taxon>Magnoliopsida</taxon>
        <taxon>eudicotyledons</taxon>
        <taxon>Gunneridae</taxon>
        <taxon>Pentapetalae</taxon>
        <taxon>asterids</taxon>
        <taxon>lamiids</taxon>
        <taxon>Lamiales</taxon>
        <taxon>Lamiaceae</taxon>
        <taxon>Nepetoideae</taxon>
        <taxon>Mentheae</taxon>
        <taxon>Salviinae</taxon>
        <taxon>Salvia</taxon>
        <taxon>Salvia subgen. Calosphace</taxon>
    </lineage>
</organism>
<evidence type="ECO:0008006" key="4">
    <source>
        <dbReference type="Google" id="ProtNLM"/>
    </source>
</evidence>
<protein>
    <recommendedName>
        <fullName evidence="4">Retrotransposon gag domain-containing protein</fullName>
    </recommendedName>
</protein>
<evidence type="ECO:0000313" key="2">
    <source>
        <dbReference type="EMBL" id="KAL1553559.1"/>
    </source>
</evidence>
<dbReference type="EMBL" id="JBEAFC010000006">
    <property type="protein sequence ID" value="KAL1553559.1"/>
    <property type="molecule type" value="Genomic_DNA"/>
</dbReference>